<keyword evidence="3" id="KW-0548">Nucleotidyltransferase</keyword>
<name>A0A6L2NDM2_TANCI</name>
<protein>
    <submittedName>
        <fullName evidence="3">Reverse transcriptase</fullName>
    </submittedName>
</protein>
<reference evidence="3" key="1">
    <citation type="journal article" date="2019" name="Sci. Rep.">
        <title>Draft genome of Tanacetum cinerariifolium, the natural source of mosquito coil.</title>
        <authorList>
            <person name="Yamashiro T."/>
            <person name="Shiraishi A."/>
            <person name="Satake H."/>
            <person name="Nakayama K."/>
        </authorList>
    </citation>
    <scope>NUCLEOTIDE SEQUENCE</scope>
</reference>
<dbReference type="Pfam" id="PF07727">
    <property type="entry name" value="RVT_2"/>
    <property type="match status" value="1"/>
</dbReference>
<feature type="domain" description="Reverse transcriptase Ty1/copia-type" evidence="2">
    <location>
        <begin position="176"/>
        <end position="252"/>
    </location>
</feature>
<evidence type="ECO:0000313" key="3">
    <source>
        <dbReference type="EMBL" id="GEU84288.1"/>
    </source>
</evidence>
<keyword evidence="3" id="KW-0808">Transferase</keyword>
<evidence type="ECO:0000259" key="2">
    <source>
        <dbReference type="Pfam" id="PF07727"/>
    </source>
</evidence>
<feature type="region of interest" description="Disordered" evidence="1">
    <location>
        <begin position="141"/>
        <end position="163"/>
    </location>
</feature>
<feature type="region of interest" description="Disordered" evidence="1">
    <location>
        <begin position="42"/>
        <end position="67"/>
    </location>
</feature>
<organism evidence="3">
    <name type="scientific">Tanacetum cinerariifolium</name>
    <name type="common">Dalmatian daisy</name>
    <name type="synonym">Chrysanthemum cinerariifolium</name>
    <dbReference type="NCBI Taxonomy" id="118510"/>
    <lineage>
        <taxon>Eukaryota</taxon>
        <taxon>Viridiplantae</taxon>
        <taxon>Streptophyta</taxon>
        <taxon>Embryophyta</taxon>
        <taxon>Tracheophyta</taxon>
        <taxon>Spermatophyta</taxon>
        <taxon>Magnoliopsida</taxon>
        <taxon>eudicotyledons</taxon>
        <taxon>Gunneridae</taxon>
        <taxon>Pentapetalae</taxon>
        <taxon>asterids</taxon>
        <taxon>campanulids</taxon>
        <taxon>Asterales</taxon>
        <taxon>Asteraceae</taxon>
        <taxon>Asteroideae</taxon>
        <taxon>Anthemideae</taxon>
        <taxon>Anthemidinae</taxon>
        <taxon>Tanacetum</taxon>
    </lineage>
</organism>
<dbReference type="InterPro" id="IPR013103">
    <property type="entry name" value="RVT_2"/>
</dbReference>
<sequence length="266" mass="29911">MYKYLPLHSGRDSELRLHDHSNEQLSSKLVPDVVPSADKIATSRQVSDYDNPDLVPQRQDVSSLGDADVPSQQELDLLFGPLYDEFFNAGITPLTKIPSTSAPSTHLTNVHAEENNNDQAEEGEQLQDDAFTNPFCAPAQDVAESSSHNIEQVRENPSRPVQTRRQLATDPKMCMYVLTMDAKTTFLNGPLKEEVYVAQPDGFVDPDHPKKVYRLRKALYGLKTEYQLADMFTKALPEDRFKYLVRQIGMRCLTPADLEVLAKESA</sequence>
<evidence type="ECO:0000256" key="1">
    <source>
        <dbReference type="SAM" id="MobiDB-lite"/>
    </source>
</evidence>
<proteinExistence type="predicted"/>
<dbReference type="AlphaFoldDB" id="A0A6L2NDM2"/>
<gene>
    <name evidence="3" type="ORF">Tci_056266</name>
</gene>
<comment type="caution">
    <text evidence="3">The sequence shown here is derived from an EMBL/GenBank/DDBJ whole genome shotgun (WGS) entry which is preliminary data.</text>
</comment>
<dbReference type="EMBL" id="BKCJ010008861">
    <property type="protein sequence ID" value="GEU84288.1"/>
    <property type="molecule type" value="Genomic_DNA"/>
</dbReference>
<accession>A0A6L2NDM2</accession>
<dbReference type="GO" id="GO:0003964">
    <property type="term" value="F:RNA-directed DNA polymerase activity"/>
    <property type="evidence" value="ECO:0007669"/>
    <property type="project" value="UniProtKB-KW"/>
</dbReference>
<keyword evidence="3" id="KW-0695">RNA-directed DNA polymerase</keyword>